<dbReference type="GO" id="GO:0005634">
    <property type="term" value="C:nucleus"/>
    <property type="evidence" value="ECO:0007669"/>
    <property type="project" value="UniProtKB-SubCell"/>
</dbReference>
<dbReference type="Pfam" id="PF00046">
    <property type="entry name" value="Homeodomain"/>
    <property type="match status" value="1"/>
</dbReference>
<dbReference type="InterPro" id="IPR009057">
    <property type="entry name" value="Homeodomain-like_sf"/>
</dbReference>
<dbReference type="AlphaFoldDB" id="G3HYF7"/>
<dbReference type="Proteomes" id="UP000001075">
    <property type="component" value="Unassembled WGS sequence"/>
</dbReference>
<accession>G3HYF7</accession>
<proteinExistence type="predicted"/>
<keyword evidence="1 2" id="KW-0371">Homeobox</keyword>
<dbReference type="SUPFAM" id="SSF46689">
    <property type="entry name" value="Homeodomain-like"/>
    <property type="match status" value="1"/>
</dbReference>
<protein>
    <recommendedName>
        <fullName evidence="4">Homeobox domain-containing protein</fullName>
    </recommendedName>
</protein>
<evidence type="ECO:0000256" key="3">
    <source>
        <dbReference type="SAM" id="MobiDB-lite"/>
    </source>
</evidence>
<dbReference type="CDD" id="cd00086">
    <property type="entry name" value="homeodomain"/>
    <property type="match status" value="1"/>
</dbReference>
<dbReference type="InterPro" id="IPR001356">
    <property type="entry name" value="HD"/>
</dbReference>
<feature type="region of interest" description="Disordered" evidence="3">
    <location>
        <begin position="81"/>
        <end position="139"/>
    </location>
</feature>
<reference evidence="6" key="1">
    <citation type="journal article" date="2011" name="Nat. Biotechnol.">
        <title>The genomic sequence of the Chinese hamster ovary (CHO)-K1 cell line.</title>
        <authorList>
            <person name="Xu X."/>
            <person name="Nagarajan H."/>
            <person name="Lewis N.E."/>
            <person name="Pan S."/>
            <person name="Cai Z."/>
            <person name="Liu X."/>
            <person name="Chen W."/>
            <person name="Xie M."/>
            <person name="Wang W."/>
            <person name="Hammond S."/>
            <person name="Andersen M.R."/>
            <person name="Neff N."/>
            <person name="Passarelli B."/>
            <person name="Koh W."/>
            <person name="Fan H.C."/>
            <person name="Wang J."/>
            <person name="Gui Y."/>
            <person name="Lee K.H."/>
            <person name="Betenbaugh M.J."/>
            <person name="Quake S.R."/>
            <person name="Famili I."/>
            <person name="Palsson B.O."/>
            <person name="Wang J."/>
        </authorList>
    </citation>
    <scope>NUCLEOTIDE SEQUENCE [LARGE SCALE GENOMIC DNA]</scope>
    <source>
        <strain evidence="6">CHO K1 cell line</strain>
    </source>
</reference>
<evidence type="ECO:0000313" key="6">
    <source>
        <dbReference type="Proteomes" id="UP000001075"/>
    </source>
</evidence>
<name>G3HYF7_CRIGR</name>
<dbReference type="Gene3D" id="1.10.10.60">
    <property type="entry name" value="Homeodomain-like"/>
    <property type="match status" value="1"/>
</dbReference>
<comment type="subcellular location">
    <subcellularLocation>
        <location evidence="1 2">Nucleus</location>
    </subcellularLocation>
</comment>
<feature type="domain" description="Homeobox" evidence="4">
    <location>
        <begin position="23"/>
        <end position="71"/>
    </location>
</feature>
<dbReference type="EMBL" id="JH000924">
    <property type="protein sequence ID" value="EGW09819.1"/>
    <property type="molecule type" value="Genomic_DNA"/>
</dbReference>
<dbReference type="PROSITE" id="PS50071">
    <property type="entry name" value="HOMEOBOX_2"/>
    <property type="match status" value="1"/>
</dbReference>
<dbReference type="InParanoid" id="G3HYF7"/>
<sequence>MEEAPCSLSPDTLDTREEEYCLEQQRQLVEYFEKELYPDLEARRDLATRRQLTEKLVETWFIQHSMEKEMRQPLIQLTAGENSYPGLTTESKGTGCTGHSGPYPLTPQSPQPATNQKGKQLSKAIRKKGWKSVKVPATC</sequence>
<keyword evidence="1 2" id="KW-0539">Nucleus</keyword>
<evidence type="ECO:0000313" key="5">
    <source>
        <dbReference type="EMBL" id="EGW09819.1"/>
    </source>
</evidence>
<dbReference type="GO" id="GO:0003677">
    <property type="term" value="F:DNA binding"/>
    <property type="evidence" value="ECO:0007669"/>
    <property type="project" value="UniProtKB-UniRule"/>
</dbReference>
<feature type="compositionally biased region" description="Polar residues" evidence="3">
    <location>
        <begin position="81"/>
        <end position="94"/>
    </location>
</feature>
<organism evidence="5 6">
    <name type="scientific">Cricetulus griseus</name>
    <name type="common">Chinese hamster</name>
    <name type="synonym">Cricetulus barabensis griseus</name>
    <dbReference type="NCBI Taxonomy" id="10029"/>
    <lineage>
        <taxon>Eukaryota</taxon>
        <taxon>Metazoa</taxon>
        <taxon>Chordata</taxon>
        <taxon>Craniata</taxon>
        <taxon>Vertebrata</taxon>
        <taxon>Euteleostomi</taxon>
        <taxon>Mammalia</taxon>
        <taxon>Eutheria</taxon>
        <taxon>Euarchontoglires</taxon>
        <taxon>Glires</taxon>
        <taxon>Rodentia</taxon>
        <taxon>Myomorpha</taxon>
        <taxon>Muroidea</taxon>
        <taxon>Cricetidae</taxon>
        <taxon>Cricetinae</taxon>
        <taxon>Cricetulus</taxon>
    </lineage>
</organism>
<evidence type="ECO:0000259" key="4">
    <source>
        <dbReference type="PROSITE" id="PS50071"/>
    </source>
</evidence>
<keyword evidence="1 2" id="KW-0238">DNA-binding</keyword>
<feature type="DNA-binding region" description="Homeobox" evidence="1">
    <location>
        <begin position="25"/>
        <end position="72"/>
    </location>
</feature>
<evidence type="ECO:0000256" key="2">
    <source>
        <dbReference type="RuleBase" id="RU000682"/>
    </source>
</evidence>
<gene>
    <name evidence="5" type="ORF">I79_016085</name>
</gene>
<evidence type="ECO:0000256" key="1">
    <source>
        <dbReference type="PROSITE-ProRule" id="PRU00108"/>
    </source>
</evidence>